<name>A0A6A5Y1H9_9PLEO</name>
<keyword evidence="1" id="KW-0812">Transmembrane</keyword>
<organism evidence="2 3">
    <name type="scientific">Aaosphaeria arxii CBS 175.79</name>
    <dbReference type="NCBI Taxonomy" id="1450172"/>
    <lineage>
        <taxon>Eukaryota</taxon>
        <taxon>Fungi</taxon>
        <taxon>Dikarya</taxon>
        <taxon>Ascomycota</taxon>
        <taxon>Pezizomycotina</taxon>
        <taxon>Dothideomycetes</taxon>
        <taxon>Pleosporomycetidae</taxon>
        <taxon>Pleosporales</taxon>
        <taxon>Pleosporales incertae sedis</taxon>
        <taxon>Aaosphaeria</taxon>
    </lineage>
</organism>
<dbReference type="EMBL" id="ML978067">
    <property type="protein sequence ID" value="KAF2018680.1"/>
    <property type="molecule type" value="Genomic_DNA"/>
</dbReference>
<keyword evidence="1" id="KW-1133">Transmembrane helix</keyword>
<gene>
    <name evidence="2" type="ORF">BU24DRAFT_101958</name>
</gene>
<dbReference type="GeneID" id="54278104"/>
<sequence>MLGAGLLVLIEHSPVWGVVNISAFVTTLLLICHFTDSISVIIVCSLLYRYFNSFLRRTPVLQSCYLYSGPSDCTA</sequence>
<evidence type="ECO:0000256" key="1">
    <source>
        <dbReference type="SAM" id="Phobius"/>
    </source>
</evidence>
<keyword evidence="1" id="KW-0472">Membrane</keyword>
<protein>
    <submittedName>
        <fullName evidence="2">Uncharacterized protein</fullName>
    </submittedName>
</protein>
<accession>A0A6A5Y1H9</accession>
<dbReference type="AlphaFoldDB" id="A0A6A5Y1H9"/>
<evidence type="ECO:0000313" key="3">
    <source>
        <dbReference type="Proteomes" id="UP000799778"/>
    </source>
</evidence>
<reference evidence="2" key="1">
    <citation type="journal article" date="2020" name="Stud. Mycol.">
        <title>101 Dothideomycetes genomes: a test case for predicting lifestyles and emergence of pathogens.</title>
        <authorList>
            <person name="Haridas S."/>
            <person name="Albert R."/>
            <person name="Binder M."/>
            <person name="Bloem J."/>
            <person name="Labutti K."/>
            <person name="Salamov A."/>
            <person name="Andreopoulos B."/>
            <person name="Baker S."/>
            <person name="Barry K."/>
            <person name="Bills G."/>
            <person name="Bluhm B."/>
            <person name="Cannon C."/>
            <person name="Castanera R."/>
            <person name="Culley D."/>
            <person name="Daum C."/>
            <person name="Ezra D."/>
            <person name="Gonzalez J."/>
            <person name="Henrissat B."/>
            <person name="Kuo A."/>
            <person name="Liang C."/>
            <person name="Lipzen A."/>
            <person name="Lutzoni F."/>
            <person name="Magnuson J."/>
            <person name="Mondo S."/>
            <person name="Nolan M."/>
            <person name="Ohm R."/>
            <person name="Pangilinan J."/>
            <person name="Park H.-J."/>
            <person name="Ramirez L."/>
            <person name="Alfaro M."/>
            <person name="Sun H."/>
            <person name="Tritt A."/>
            <person name="Yoshinaga Y."/>
            <person name="Zwiers L.-H."/>
            <person name="Turgeon B."/>
            <person name="Goodwin S."/>
            <person name="Spatafora J."/>
            <person name="Crous P."/>
            <person name="Grigoriev I."/>
        </authorList>
    </citation>
    <scope>NUCLEOTIDE SEQUENCE</scope>
    <source>
        <strain evidence="2">CBS 175.79</strain>
    </source>
</reference>
<feature type="transmembrane region" description="Helical" evidence="1">
    <location>
        <begin position="27"/>
        <end position="48"/>
    </location>
</feature>
<dbReference type="Proteomes" id="UP000799778">
    <property type="component" value="Unassembled WGS sequence"/>
</dbReference>
<dbReference type="RefSeq" id="XP_033387019.1">
    <property type="nucleotide sequence ID" value="XM_033520707.1"/>
</dbReference>
<evidence type="ECO:0000313" key="2">
    <source>
        <dbReference type="EMBL" id="KAF2018680.1"/>
    </source>
</evidence>
<proteinExistence type="predicted"/>
<keyword evidence="3" id="KW-1185">Reference proteome</keyword>